<dbReference type="Proteomes" id="UP001254608">
    <property type="component" value="Unassembled WGS sequence"/>
</dbReference>
<reference evidence="1 2" key="1">
    <citation type="submission" date="2023-09" db="EMBL/GenBank/DDBJ databases">
        <authorList>
            <person name="Rey-Velasco X."/>
        </authorList>
    </citation>
    <scope>NUCLEOTIDE SEQUENCE [LARGE SCALE GENOMIC DNA]</scope>
    <source>
        <strain evidence="1 2">W345</strain>
    </source>
</reference>
<name>A0ABU2WMJ9_9GAMM</name>
<sequence>MAVYDFSGPARGTGWIAVETPADALDGAERDGGLILKRHVEHPRGRHQVTVWNRSQAPVEALVAKGAVAHGEGDLDWVVLGKVAVRRAGRA</sequence>
<comment type="caution">
    <text evidence="1">The sequence shown here is derived from an EMBL/GenBank/DDBJ whole genome shotgun (WGS) entry which is preliminary data.</text>
</comment>
<gene>
    <name evidence="1" type="ORF">RM530_15930</name>
</gene>
<dbReference type="EMBL" id="JAVRIC010000027">
    <property type="protein sequence ID" value="MDT0498839.1"/>
    <property type="molecule type" value="Genomic_DNA"/>
</dbReference>
<keyword evidence="2" id="KW-1185">Reference proteome</keyword>
<accession>A0ABU2WMJ9</accession>
<evidence type="ECO:0000313" key="2">
    <source>
        <dbReference type="Proteomes" id="UP001254608"/>
    </source>
</evidence>
<evidence type="ECO:0000313" key="1">
    <source>
        <dbReference type="EMBL" id="MDT0498839.1"/>
    </source>
</evidence>
<protein>
    <submittedName>
        <fullName evidence="1">Uncharacterized protein</fullName>
    </submittedName>
</protein>
<dbReference type="RefSeq" id="WP_311366251.1">
    <property type="nucleotide sequence ID" value="NZ_JAVRIC010000027.1"/>
</dbReference>
<organism evidence="1 2">
    <name type="scientific">Banduia mediterranea</name>
    <dbReference type="NCBI Taxonomy" id="3075609"/>
    <lineage>
        <taxon>Bacteria</taxon>
        <taxon>Pseudomonadati</taxon>
        <taxon>Pseudomonadota</taxon>
        <taxon>Gammaproteobacteria</taxon>
        <taxon>Nevskiales</taxon>
        <taxon>Algiphilaceae</taxon>
        <taxon>Banduia</taxon>
    </lineage>
</organism>
<proteinExistence type="predicted"/>